<name>A0ACC3YKH0_COLTU</name>
<gene>
    <name evidence="1" type="ORF">CTRU02_213358</name>
</gene>
<protein>
    <submittedName>
        <fullName evidence="1">Uncharacterized protein</fullName>
    </submittedName>
</protein>
<dbReference type="Proteomes" id="UP000805649">
    <property type="component" value="Unassembled WGS sequence"/>
</dbReference>
<evidence type="ECO:0000313" key="1">
    <source>
        <dbReference type="EMBL" id="KAL0932405.1"/>
    </source>
</evidence>
<accession>A0ACC3YKH0</accession>
<organism evidence="1 2">
    <name type="scientific">Colletotrichum truncatum</name>
    <name type="common">Anthracnose fungus</name>
    <name type="synonym">Colletotrichum capsici</name>
    <dbReference type="NCBI Taxonomy" id="5467"/>
    <lineage>
        <taxon>Eukaryota</taxon>
        <taxon>Fungi</taxon>
        <taxon>Dikarya</taxon>
        <taxon>Ascomycota</taxon>
        <taxon>Pezizomycotina</taxon>
        <taxon>Sordariomycetes</taxon>
        <taxon>Hypocreomycetidae</taxon>
        <taxon>Glomerellales</taxon>
        <taxon>Glomerellaceae</taxon>
        <taxon>Colletotrichum</taxon>
        <taxon>Colletotrichum truncatum species complex</taxon>
    </lineage>
</organism>
<evidence type="ECO:0000313" key="2">
    <source>
        <dbReference type="Proteomes" id="UP000805649"/>
    </source>
</evidence>
<sequence length="90" mass="10247">MANNCDRSVLINSIRQSLGYRMRRAEINPFAFDAEAVCGNNLVSSTNRRTPPFATVIQQVTVPQSPPTQRQHRRRQRPSPNEVQASDYYA</sequence>
<keyword evidence="2" id="KW-1185">Reference proteome</keyword>
<reference evidence="1 2" key="1">
    <citation type="journal article" date="2020" name="Phytopathology">
        <title>Genome Sequence Resources of Colletotrichum truncatum, C. plurivorum, C. musicola, and C. sojae: Four Species Pathogenic to Soybean (Glycine max).</title>
        <authorList>
            <person name="Rogerio F."/>
            <person name="Boufleur T.R."/>
            <person name="Ciampi-Guillardi M."/>
            <person name="Sukno S.A."/>
            <person name="Thon M.R."/>
            <person name="Massola Junior N.S."/>
            <person name="Baroncelli R."/>
        </authorList>
    </citation>
    <scope>NUCLEOTIDE SEQUENCE [LARGE SCALE GENOMIC DNA]</scope>
    <source>
        <strain evidence="1 2">CMES1059</strain>
    </source>
</reference>
<dbReference type="EMBL" id="VUJX02000009">
    <property type="protein sequence ID" value="KAL0932405.1"/>
    <property type="molecule type" value="Genomic_DNA"/>
</dbReference>
<proteinExistence type="predicted"/>
<comment type="caution">
    <text evidence="1">The sequence shown here is derived from an EMBL/GenBank/DDBJ whole genome shotgun (WGS) entry which is preliminary data.</text>
</comment>